<evidence type="ECO:0000313" key="5">
    <source>
        <dbReference type="Proteomes" id="UP000095349"/>
    </source>
</evidence>
<dbReference type="InterPro" id="IPR046704">
    <property type="entry name" value="DUF6777"/>
</dbReference>
<feature type="compositionally biased region" description="Polar residues" evidence="1">
    <location>
        <begin position="107"/>
        <end position="118"/>
    </location>
</feature>
<name>A0A1D8FVY2_9ACTN</name>
<protein>
    <recommendedName>
        <fullName evidence="3">DUF6777 domain-containing protein</fullName>
    </recommendedName>
</protein>
<evidence type="ECO:0000259" key="3">
    <source>
        <dbReference type="Pfam" id="PF20568"/>
    </source>
</evidence>
<feature type="compositionally biased region" description="Gly residues" evidence="1">
    <location>
        <begin position="43"/>
        <end position="61"/>
    </location>
</feature>
<feature type="compositionally biased region" description="Pro residues" evidence="1">
    <location>
        <begin position="13"/>
        <end position="25"/>
    </location>
</feature>
<evidence type="ECO:0000256" key="2">
    <source>
        <dbReference type="SAM" id="Phobius"/>
    </source>
</evidence>
<dbReference type="Pfam" id="PF20568">
    <property type="entry name" value="DUF6777"/>
    <property type="match status" value="1"/>
</dbReference>
<feature type="compositionally biased region" description="Low complexity" evidence="1">
    <location>
        <begin position="376"/>
        <end position="400"/>
    </location>
</feature>
<accession>A0A1D8FVY2</accession>
<dbReference type="AlphaFoldDB" id="A0A1D8FVY2"/>
<dbReference type="STRING" id="285473.A4G23_00155"/>
<keyword evidence="2" id="KW-1133">Transmembrane helix</keyword>
<evidence type="ECO:0000256" key="1">
    <source>
        <dbReference type="SAM" id="MobiDB-lite"/>
    </source>
</evidence>
<feature type="region of interest" description="Disordered" evidence="1">
    <location>
        <begin position="1"/>
        <end position="61"/>
    </location>
</feature>
<evidence type="ECO:0000313" key="4">
    <source>
        <dbReference type="EMBL" id="AOT57369.1"/>
    </source>
</evidence>
<keyword evidence="2" id="KW-0812">Transmembrane</keyword>
<feature type="compositionally biased region" description="Pro residues" evidence="1">
    <location>
        <begin position="350"/>
        <end position="362"/>
    </location>
</feature>
<feature type="compositionally biased region" description="Gly residues" evidence="1">
    <location>
        <begin position="401"/>
        <end position="411"/>
    </location>
</feature>
<feature type="region of interest" description="Disordered" evidence="1">
    <location>
        <begin position="105"/>
        <end position="130"/>
    </location>
</feature>
<dbReference type="EMBL" id="CP017316">
    <property type="protein sequence ID" value="AOT57369.1"/>
    <property type="molecule type" value="Genomic_DNA"/>
</dbReference>
<proteinExistence type="predicted"/>
<dbReference type="KEGG" id="srn:A4G23_00155"/>
<organism evidence="4 5">
    <name type="scientific">Streptomyces rubrolavendulae</name>
    <dbReference type="NCBI Taxonomy" id="285473"/>
    <lineage>
        <taxon>Bacteria</taxon>
        <taxon>Bacillati</taxon>
        <taxon>Actinomycetota</taxon>
        <taxon>Actinomycetes</taxon>
        <taxon>Kitasatosporales</taxon>
        <taxon>Streptomycetaceae</taxon>
        <taxon>Streptomyces</taxon>
    </lineage>
</organism>
<feature type="transmembrane region" description="Helical" evidence="2">
    <location>
        <begin position="70"/>
        <end position="89"/>
    </location>
</feature>
<sequence>MKGTHVTSEPAPDRPTGPPSGPLSHPPAGGSGSGGRPPDEPPSGGGGGGGGGSPRAGDGGGRPWWRSVPVIASLAGLLVAAVALALVLSRSEEAQAAVMAESVSYRPPNSFTPSTATPAEQAVEPLPTQQRHRYAGSAPELYGGSGDRAVCDVERQIAYLEGDRAKAKAFASALKTSPEDLPAYLRGLTSVQLRLDTLVTNHGYEDGRAVPYQAILQAGTAVMIDEYGVPRVRCVCGNPLDRPQVERPEKVVGKTWPGFRAEEVVIVEPAPTPVPTFTVVDPATGERVERPRPTGTSPSPTGTDTASPTTTGPPTTPDGGTDTPAGTPTGEPPADRPTGEPADSPTGRTEPPPDGGTPPPVTSPEGPTDAPPPNGSPTGEAPGTPPGGSDTAPGDTPAGGTEPGGTGPGSG</sequence>
<dbReference type="PATRIC" id="fig|285473.5.peg.171"/>
<feature type="region of interest" description="Disordered" evidence="1">
    <location>
        <begin position="272"/>
        <end position="411"/>
    </location>
</feature>
<keyword evidence="2" id="KW-0472">Membrane</keyword>
<gene>
    <name evidence="4" type="ORF">A4G23_00155</name>
</gene>
<reference evidence="4 5" key="1">
    <citation type="submission" date="2016-09" db="EMBL/GenBank/DDBJ databases">
        <title>Streptomyces rubrolavendulae MJM4426 Genome sequencing and assembly.</title>
        <authorList>
            <person name="Kim J.-G."/>
        </authorList>
    </citation>
    <scope>NUCLEOTIDE SEQUENCE [LARGE SCALE GENOMIC DNA]</scope>
    <source>
        <strain evidence="4 5">MJM4426</strain>
    </source>
</reference>
<feature type="compositionally biased region" description="Low complexity" evidence="1">
    <location>
        <begin position="293"/>
        <end position="329"/>
    </location>
</feature>
<feature type="domain" description="DUF6777" evidence="3">
    <location>
        <begin position="134"/>
        <end position="291"/>
    </location>
</feature>
<dbReference type="Proteomes" id="UP000095349">
    <property type="component" value="Chromosome"/>
</dbReference>
<keyword evidence="5" id="KW-1185">Reference proteome</keyword>